<accession>A0A8B3S293</accession>
<dbReference type="Proteomes" id="UP000291831">
    <property type="component" value="Unassembled WGS sequence"/>
</dbReference>
<dbReference type="PANTHER" id="PTHR35579:SF3">
    <property type="entry name" value="CRISPR SYSTEM CMS ENDORIBONUCLEASE CSM3"/>
    <property type="match status" value="1"/>
</dbReference>
<evidence type="ECO:0000313" key="4">
    <source>
        <dbReference type="Proteomes" id="UP000291831"/>
    </source>
</evidence>
<dbReference type="Pfam" id="PF03787">
    <property type="entry name" value="RAMPs"/>
    <property type="match status" value="1"/>
</dbReference>
<comment type="caution">
    <text evidence="3">The sequence shown here is derived from an EMBL/GenBank/DDBJ whole genome shotgun (WGS) entry which is preliminary data.</text>
</comment>
<dbReference type="EMBL" id="RPGO01000026">
    <property type="protein sequence ID" value="RZB29451.1"/>
    <property type="molecule type" value="Genomic_DNA"/>
</dbReference>
<keyword evidence="1" id="KW-0051">Antiviral defense</keyword>
<dbReference type="InterPro" id="IPR052216">
    <property type="entry name" value="CRISPR_Csm3_endoribonuclease"/>
</dbReference>
<evidence type="ECO:0000313" key="3">
    <source>
        <dbReference type="EMBL" id="RZB29451.1"/>
    </source>
</evidence>
<protein>
    <recommendedName>
        <fullName evidence="2">CRISPR type III-associated protein domain-containing protein</fullName>
    </recommendedName>
</protein>
<feature type="domain" description="CRISPR type III-associated protein" evidence="2">
    <location>
        <begin position="37"/>
        <end position="210"/>
    </location>
</feature>
<dbReference type="InterPro" id="IPR013411">
    <property type="entry name" value="CRISPR-assoc_RAMP_Csx7"/>
</dbReference>
<dbReference type="NCBIfam" id="TIGR02581">
    <property type="entry name" value="cas_cyan_RAMP"/>
    <property type="match status" value="1"/>
</dbReference>
<dbReference type="AlphaFoldDB" id="A0A8B3S293"/>
<reference evidence="4" key="1">
    <citation type="submission" date="2019-01" db="EMBL/GenBank/DDBJ databases">
        <title>Anaerobic oxidation of ethane by archaea from a marine hydrocarbon seep.</title>
        <authorList>
            <person name="Musat F."/>
        </authorList>
    </citation>
    <scope>NUCLEOTIDE SEQUENCE [LARGE SCALE GENOMIC DNA]</scope>
</reference>
<name>A0A8B3S293_9EURY</name>
<gene>
    <name evidence="3" type="ORF">AEth_01086</name>
</gene>
<evidence type="ECO:0000259" key="2">
    <source>
        <dbReference type="Pfam" id="PF03787"/>
    </source>
</evidence>
<dbReference type="GO" id="GO:0051607">
    <property type="term" value="P:defense response to virus"/>
    <property type="evidence" value="ECO:0007669"/>
    <property type="project" value="UniProtKB-KW"/>
</dbReference>
<dbReference type="PANTHER" id="PTHR35579">
    <property type="entry name" value="CRISPR SYSTEM CMS ENDORIBONUCLEASE CSM3"/>
    <property type="match status" value="1"/>
</dbReference>
<dbReference type="InterPro" id="IPR005537">
    <property type="entry name" value="RAMP_III_fam"/>
</dbReference>
<organism evidence="3 4">
    <name type="scientific">Candidatus Argoarchaeum ethanivorans</name>
    <dbReference type="NCBI Taxonomy" id="2608793"/>
    <lineage>
        <taxon>Archaea</taxon>
        <taxon>Methanobacteriati</taxon>
        <taxon>Methanobacteriota</taxon>
        <taxon>Stenosarchaea group</taxon>
        <taxon>Methanomicrobia</taxon>
        <taxon>Methanosarcinales</taxon>
        <taxon>Methanosarcinales incertae sedis</taxon>
        <taxon>GOM Arc I cluster</taxon>
        <taxon>Candidatus Argoarchaeum</taxon>
    </lineage>
</organism>
<sequence>MVFEKLETITEIEVQYTTRSCLVIHVGKSAGYSIVDQPIIKIGGVPVIPGSSIKGALRSTTESIMSESGIDVCIPEASIPKTVKQRGRKDDYAKELKRLPPCDYSRGNVCPACDLFGAASLSGRAMFLDARPESEIVPIKRTHVAIRRDTNAQSEGSLMELEAVDEGAVFLGTIRIVNAENWQIGAILRSLEVLKLMGLGAKKTAGYGEIDTQVKKITQNTFENGERAPEDKTLHTEDYMKAFEEKLSKHES</sequence>
<evidence type="ECO:0000256" key="1">
    <source>
        <dbReference type="ARBA" id="ARBA00023118"/>
    </source>
</evidence>
<proteinExistence type="predicted"/>